<dbReference type="PANTHER" id="PTHR30246">
    <property type="entry name" value="2-KETO-3-DEOXY-6-PHOSPHOGLUCONATE ALDOLASE"/>
    <property type="match status" value="1"/>
</dbReference>
<dbReference type="Pfam" id="PF01081">
    <property type="entry name" value="Aldolase"/>
    <property type="match status" value="1"/>
</dbReference>
<evidence type="ECO:0000256" key="1">
    <source>
        <dbReference type="ARBA" id="ARBA00004761"/>
    </source>
</evidence>
<accession>A0ABS2SWA3</accession>
<dbReference type="InterPro" id="IPR013785">
    <property type="entry name" value="Aldolase_TIM"/>
</dbReference>
<sequence>MTILTELIDSGVCAVMRKLPYEKTEAIAKALLAGGVRGLEVTLDSDRPYEVITNLKQTFGDEALVGAGTVLNGEEAQAALDAGAQFIFSPLLSKEVIDVAKKAGVPVIPGIFTPTEAYQATQWGADMVKVFPADCVGPGFIKAVSGPLAQIKMMPTGGVDLDTIPSFIKAGAVAVGAGGALLQNTLIEQEDWQALEERAAAFVAKVEEARAN</sequence>
<keyword evidence="5" id="KW-0119">Carbohydrate metabolism</keyword>
<comment type="similarity">
    <text evidence="2">Belongs to the KHG/KDPG aldolase family.</text>
</comment>
<evidence type="ECO:0000256" key="3">
    <source>
        <dbReference type="ARBA" id="ARBA00011233"/>
    </source>
</evidence>
<dbReference type="EC" id="4.1.2.14" evidence="6"/>
<dbReference type="EC" id="4.1.3.42" evidence="6"/>
<dbReference type="CDD" id="cd00452">
    <property type="entry name" value="KDPG_aldolase"/>
    <property type="match status" value="1"/>
</dbReference>
<dbReference type="RefSeq" id="WP_204466691.1">
    <property type="nucleotide sequence ID" value="NZ_JAFBCV010000008.1"/>
</dbReference>
<reference evidence="6" key="1">
    <citation type="submission" date="2021-01" db="EMBL/GenBank/DDBJ databases">
        <title>Genomic Encyclopedia of Type Strains, Phase IV (KMG-IV): sequencing the most valuable type-strain genomes for metagenomic binning, comparative biology and taxonomic classification.</title>
        <authorList>
            <person name="Goeker M."/>
        </authorList>
    </citation>
    <scope>NUCLEOTIDE SEQUENCE</scope>
    <source>
        <strain evidence="6">DSM 21943</strain>
    </source>
</reference>
<comment type="subunit">
    <text evidence="3">Homotrimer.</text>
</comment>
<dbReference type="Gene3D" id="3.20.20.70">
    <property type="entry name" value="Aldolase class I"/>
    <property type="match status" value="1"/>
</dbReference>
<evidence type="ECO:0000256" key="5">
    <source>
        <dbReference type="ARBA" id="ARBA00023277"/>
    </source>
</evidence>
<comment type="pathway">
    <text evidence="1">Carbohydrate acid metabolism.</text>
</comment>
<dbReference type="SUPFAM" id="SSF51569">
    <property type="entry name" value="Aldolase"/>
    <property type="match status" value="1"/>
</dbReference>
<comment type="caution">
    <text evidence="6">The sequence shown here is derived from an EMBL/GenBank/DDBJ whole genome shotgun (WGS) entry which is preliminary data.</text>
</comment>
<dbReference type="Proteomes" id="UP001179280">
    <property type="component" value="Unassembled WGS sequence"/>
</dbReference>
<proteinExistence type="inferred from homology"/>
<gene>
    <name evidence="6" type="ORF">JOC54_002726</name>
</gene>
<dbReference type="NCBIfam" id="TIGR01182">
    <property type="entry name" value="eda"/>
    <property type="match status" value="1"/>
</dbReference>
<evidence type="ECO:0000256" key="2">
    <source>
        <dbReference type="ARBA" id="ARBA00006906"/>
    </source>
</evidence>
<organism evidence="6 7">
    <name type="scientific">Shouchella xiaoxiensis</name>
    <dbReference type="NCBI Taxonomy" id="766895"/>
    <lineage>
        <taxon>Bacteria</taxon>
        <taxon>Bacillati</taxon>
        <taxon>Bacillota</taxon>
        <taxon>Bacilli</taxon>
        <taxon>Bacillales</taxon>
        <taxon>Bacillaceae</taxon>
        <taxon>Shouchella</taxon>
    </lineage>
</organism>
<dbReference type="InterPro" id="IPR000887">
    <property type="entry name" value="Aldlse_KDPG_KHG"/>
</dbReference>
<evidence type="ECO:0000256" key="4">
    <source>
        <dbReference type="ARBA" id="ARBA00023239"/>
    </source>
</evidence>
<name>A0ABS2SWA3_9BACI</name>
<evidence type="ECO:0000313" key="6">
    <source>
        <dbReference type="EMBL" id="MBM7839446.1"/>
    </source>
</evidence>
<dbReference type="GO" id="GO:0008675">
    <property type="term" value="F:2-dehydro-3-deoxy-phosphogluconate aldolase activity"/>
    <property type="evidence" value="ECO:0007669"/>
    <property type="project" value="UniProtKB-EC"/>
</dbReference>
<dbReference type="PANTHER" id="PTHR30246:SF1">
    <property type="entry name" value="2-DEHYDRO-3-DEOXY-6-PHOSPHOGALACTONATE ALDOLASE-RELATED"/>
    <property type="match status" value="1"/>
</dbReference>
<dbReference type="GO" id="GO:0106009">
    <property type="term" value="F:(4S)-4-hydroxy-2-oxoglutarate aldolase activity"/>
    <property type="evidence" value="ECO:0007669"/>
    <property type="project" value="UniProtKB-EC"/>
</dbReference>
<keyword evidence="7" id="KW-1185">Reference proteome</keyword>
<dbReference type="EMBL" id="JAFBCV010000008">
    <property type="protein sequence ID" value="MBM7839446.1"/>
    <property type="molecule type" value="Genomic_DNA"/>
</dbReference>
<keyword evidence="4 6" id="KW-0456">Lyase</keyword>
<evidence type="ECO:0000313" key="7">
    <source>
        <dbReference type="Proteomes" id="UP001179280"/>
    </source>
</evidence>
<protein>
    <submittedName>
        <fullName evidence="6">2-dehydro-3-deoxyphosphogluconate aldolase/(4S)-4-hydroxy-2-oxoglutarate aldolase</fullName>
        <ecNumber evidence="6">4.1.2.14</ecNumber>
        <ecNumber evidence="6">4.1.3.42</ecNumber>
    </submittedName>
</protein>